<evidence type="ECO:0000313" key="2">
    <source>
        <dbReference type="EMBL" id="SDX60939.1"/>
    </source>
</evidence>
<protein>
    <submittedName>
        <fullName evidence="2">Uncharacterized protein</fullName>
    </submittedName>
</protein>
<sequence length="369" mass="42515">MKKRLEADLISIAHRILKIKNKSDINQLYLETQKLYEKLSVLRFIEENYGTTKPTIDYAEMQKEIEDLYDRNAELPVETVIEMTESNVFPEASEETVAEETVAEESIPIEETTEVESLDEEIATEEIPEITESEIDESSEEEVVAEEIPQINEEEVSENSEEETTVIEEFKADIQELQPDTEENDLPEEESQENTTEEDVVSEEETPPAFKAAFELTEDTELEVPKQAETMQISFADLLGGNYSEPHFVKVDDVEALPPITEFEAPKEKAPVNIAETKPETAQTKNVSLNDKLSKGIDIDLNDRIAFVKHLFGNSTEDYNRVLNQLITFDNFYETKNFIEEMVKPDYNYWKGKDDYAERFMDIIEKKFL</sequence>
<name>A0A1H3D5H9_9FLAO</name>
<keyword evidence="3" id="KW-1185">Reference proteome</keyword>
<reference evidence="3" key="1">
    <citation type="submission" date="2016-10" db="EMBL/GenBank/DDBJ databases">
        <authorList>
            <person name="Varghese N."/>
            <person name="Submissions S."/>
        </authorList>
    </citation>
    <scope>NUCLEOTIDE SEQUENCE [LARGE SCALE GENOMIC DNA]</scope>
    <source>
        <strain evidence="3">DSM 15718</strain>
    </source>
</reference>
<feature type="region of interest" description="Disordered" evidence="1">
    <location>
        <begin position="175"/>
        <end position="207"/>
    </location>
</feature>
<dbReference type="STRING" id="229203.SAMN05444338_11286"/>
<dbReference type="AlphaFoldDB" id="A0A1H3D5H9"/>
<proteinExistence type="predicted"/>
<feature type="compositionally biased region" description="Acidic residues" evidence="1">
    <location>
        <begin position="179"/>
        <end position="206"/>
    </location>
</feature>
<organism evidence="2 3">
    <name type="scientific">Flavobacterium degerlachei</name>
    <dbReference type="NCBI Taxonomy" id="229203"/>
    <lineage>
        <taxon>Bacteria</taxon>
        <taxon>Pseudomonadati</taxon>
        <taxon>Bacteroidota</taxon>
        <taxon>Flavobacteriia</taxon>
        <taxon>Flavobacteriales</taxon>
        <taxon>Flavobacteriaceae</taxon>
        <taxon>Flavobacterium</taxon>
    </lineage>
</organism>
<evidence type="ECO:0000313" key="3">
    <source>
        <dbReference type="Proteomes" id="UP000198569"/>
    </source>
</evidence>
<dbReference type="OrthoDB" id="1100725at2"/>
<dbReference type="EMBL" id="FNMV01000012">
    <property type="protein sequence ID" value="SDX60939.1"/>
    <property type="molecule type" value="Genomic_DNA"/>
</dbReference>
<gene>
    <name evidence="2" type="ORF">SAMN05444338_11286</name>
</gene>
<evidence type="ECO:0000256" key="1">
    <source>
        <dbReference type="SAM" id="MobiDB-lite"/>
    </source>
</evidence>
<dbReference type="Proteomes" id="UP000198569">
    <property type="component" value="Unassembled WGS sequence"/>
</dbReference>
<dbReference type="RefSeq" id="WP_091433923.1">
    <property type="nucleotide sequence ID" value="NZ_FNMV01000012.1"/>
</dbReference>
<accession>A0A1H3D5H9</accession>